<dbReference type="RefSeq" id="WP_228615185.1">
    <property type="nucleotide sequence ID" value="NZ_QEFP02000004.1"/>
</dbReference>
<proteinExistence type="predicted"/>
<sequence length="246" mass="28795">MADRPSDKKLLAELFANVYHNIVSAERHQCKSSLEDTLAELNRQIVYIEVEVFENMGAEMFYKVNKKLRPSLDKLMRTIREWIKYGKSLEPSIPIINRLYYTNIWNIIDKCYFATSILRPINQYLEAVSFESNKSNFEKKFDNLNKVIGYLLSLEILNALYARFYNNAKEVLDKLDEPIGNDKFEDRPISYSAGLKDVIDEIRLSFQEASNDIEGIIKYLLKNPEENIKQVNKIIGISEDYRNNKK</sequence>
<protein>
    <submittedName>
        <fullName evidence="2">Uncharacterized protein</fullName>
    </submittedName>
</protein>
<evidence type="ECO:0000313" key="2">
    <source>
        <dbReference type="EMBL" id="PVU68965.1"/>
    </source>
</evidence>
<gene>
    <name evidence="1" type="ORF">DDW03_000875</name>
    <name evidence="2" type="ORF">DDW03_00345</name>
</gene>
<evidence type="ECO:0000313" key="1">
    <source>
        <dbReference type="EMBL" id="MCC5446956.1"/>
    </source>
</evidence>
<organism evidence="2">
    <name type="scientific">Nanobsidianus stetteri</name>
    <dbReference type="NCBI Taxonomy" id="1294122"/>
    <lineage>
        <taxon>Archaea</taxon>
        <taxon>Nanobdellota</taxon>
        <taxon>Candidatus Nanoarchaeia</taxon>
        <taxon>Nanoarchaeales</taxon>
        <taxon>Nanopusillaceae</taxon>
        <taxon>Candidatus Nanobsidianus</taxon>
    </lineage>
</organism>
<accession>A0A2T9WMC5</accession>
<dbReference type="AlphaFoldDB" id="A0A2T9WMC5"/>
<dbReference type="EMBL" id="QEFP02000004">
    <property type="protein sequence ID" value="MCC5446956.1"/>
    <property type="molecule type" value="Genomic_DNA"/>
</dbReference>
<name>A0A2T9WMC5_NANST</name>
<comment type="caution">
    <text evidence="2">The sequence shown here is derived from an EMBL/GenBank/DDBJ whole genome shotgun (WGS) entry which is preliminary data.</text>
</comment>
<dbReference type="EMBL" id="QEFP01000001">
    <property type="protein sequence ID" value="PVU68965.1"/>
    <property type="molecule type" value="Genomic_DNA"/>
</dbReference>
<reference evidence="2" key="2">
    <citation type="submission" date="2017-05" db="EMBL/GenBank/DDBJ databases">
        <authorList>
            <person name="Song R."/>
            <person name="Chenine A.L."/>
            <person name="Ruprecht R.M."/>
        </authorList>
    </citation>
    <scope>NUCLEOTIDE SEQUENCE</scope>
    <source>
        <strain evidence="2">SCGC AB-777_F03</strain>
    </source>
</reference>
<reference evidence="1" key="4">
    <citation type="submission" date="2021-11" db="EMBL/GenBank/DDBJ databases">
        <authorList>
            <person name="Munson-Mcgee J."/>
            <person name="Field E."/>
            <person name="Bateson M."/>
            <person name="Rooney C."/>
            <person name="Stepanauskas R."/>
            <person name="Young M."/>
        </authorList>
    </citation>
    <scope>NUCLEOTIDE SEQUENCE</scope>
    <source>
        <strain evidence="1">SCGC AB-777_F03</strain>
    </source>
</reference>
<reference evidence="1" key="3">
    <citation type="submission" date="2017-05" db="EMBL/GenBank/DDBJ databases">
        <authorList>
            <person name="Munson-Mcgee J.H."/>
        </authorList>
    </citation>
    <scope>NUCLEOTIDE SEQUENCE</scope>
    <source>
        <strain evidence="1">SCGC AB-777_F03</strain>
    </source>
</reference>
<dbReference type="Proteomes" id="UP000245509">
    <property type="component" value="Unassembled WGS sequence"/>
</dbReference>
<reference evidence="2" key="1">
    <citation type="journal article" date="2015" name="Appl. Environ. Microbiol.">
        <title>Nanoarchaeota, Their Sulfolobales Host, and Nanoarchaeota Virus Distribution across Yellowstone National Park Hot Springs.</title>
        <authorList>
            <person name="Munson-McGee J.H."/>
            <person name="Field E.K."/>
            <person name="Bateson M."/>
            <person name="Rooney C."/>
            <person name="Stepanauskas R."/>
            <person name="Young M.J."/>
        </authorList>
    </citation>
    <scope>NUCLEOTIDE SEQUENCE [LARGE SCALE GENOMIC DNA]</scope>
    <source>
        <strain evidence="2">SCGC AB-777_F03</strain>
    </source>
</reference>